<dbReference type="Proteomes" id="UP000636800">
    <property type="component" value="Unassembled WGS sequence"/>
</dbReference>
<sequence length="120" mass="13444">MVRRGLAWSCAVRHCPVSYPTWSAVLQLGETKLGKRRGSAPEVTIGHYLTHGRPARSRMWATQSGDRATWFRVSGAGQARAMLSCVAIGLSLYVNLHKLITWFAQRDEGLTQKRFTLKKS</sequence>
<accession>A0A835PKG8</accession>
<protein>
    <submittedName>
        <fullName evidence="1">Uncharacterized protein</fullName>
    </submittedName>
</protein>
<gene>
    <name evidence="1" type="ORF">HPP92_025682</name>
</gene>
<dbReference type="EMBL" id="JADCNL010000014">
    <property type="protein sequence ID" value="KAG0453018.1"/>
    <property type="molecule type" value="Genomic_DNA"/>
</dbReference>
<organism evidence="1 2">
    <name type="scientific">Vanilla planifolia</name>
    <name type="common">Vanilla</name>
    <dbReference type="NCBI Taxonomy" id="51239"/>
    <lineage>
        <taxon>Eukaryota</taxon>
        <taxon>Viridiplantae</taxon>
        <taxon>Streptophyta</taxon>
        <taxon>Embryophyta</taxon>
        <taxon>Tracheophyta</taxon>
        <taxon>Spermatophyta</taxon>
        <taxon>Magnoliopsida</taxon>
        <taxon>Liliopsida</taxon>
        <taxon>Asparagales</taxon>
        <taxon>Orchidaceae</taxon>
        <taxon>Vanilloideae</taxon>
        <taxon>Vanilleae</taxon>
        <taxon>Vanilla</taxon>
    </lineage>
</organism>
<evidence type="ECO:0000313" key="1">
    <source>
        <dbReference type="EMBL" id="KAG0453018.1"/>
    </source>
</evidence>
<reference evidence="1 2" key="1">
    <citation type="journal article" date="2020" name="Nat. Food">
        <title>A phased Vanilla planifolia genome enables genetic improvement of flavour and production.</title>
        <authorList>
            <person name="Hasing T."/>
            <person name="Tang H."/>
            <person name="Brym M."/>
            <person name="Khazi F."/>
            <person name="Huang T."/>
            <person name="Chambers A.H."/>
        </authorList>
    </citation>
    <scope>NUCLEOTIDE SEQUENCE [LARGE SCALE GENOMIC DNA]</scope>
    <source>
        <tissue evidence="1">Leaf</tissue>
    </source>
</reference>
<dbReference type="AlphaFoldDB" id="A0A835PKG8"/>
<keyword evidence="2" id="KW-1185">Reference proteome</keyword>
<comment type="caution">
    <text evidence="1">The sequence shown here is derived from an EMBL/GenBank/DDBJ whole genome shotgun (WGS) entry which is preliminary data.</text>
</comment>
<proteinExistence type="predicted"/>
<evidence type="ECO:0000313" key="2">
    <source>
        <dbReference type="Proteomes" id="UP000636800"/>
    </source>
</evidence>
<dbReference type="OrthoDB" id="6108017at2759"/>
<name>A0A835PKG8_VANPL</name>